<dbReference type="HAMAP" id="MF_02204">
    <property type="entry name" value="Pal"/>
    <property type="match status" value="1"/>
</dbReference>
<dbReference type="PROSITE" id="PS51123">
    <property type="entry name" value="OMPA_2"/>
    <property type="match status" value="1"/>
</dbReference>
<sequence length="306" mass="32956">MMATSREIMKIVGLAGLALLLGQGCSQKSVNVTADSETFEQGSQYADGQYGAGNPYGQGSVSSSSQYSWGQQGGAGGNGSQNWAQQNGGGSGSQNWASGGSSGYGDDESNSGSQAISGPLANLQEYGSGWNSSEGSMANEFIQEDYDNIADARSQGFGQGGQYGFGSQPNDQGNGYGSQSFGQGQRNFGDQHTRVQVELQDVFFELDSWRISQEGRQALAHDADWISQNQARSLTVEGHCDQRGTRDYNVVLGKKRAEAVRAYLVDLGVESHKIQVISYGKERPFCYGNDEQCYQLNRRGHMQLHQ</sequence>
<keyword evidence="2 6" id="KW-0472">Membrane</keyword>
<evidence type="ECO:0000313" key="9">
    <source>
        <dbReference type="EMBL" id="MDT7043964.1"/>
    </source>
</evidence>
<evidence type="ECO:0000256" key="3">
    <source>
        <dbReference type="ARBA" id="ARBA00023139"/>
    </source>
</evidence>
<dbReference type="SUPFAM" id="SSF103088">
    <property type="entry name" value="OmpA-like"/>
    <property type="match status" value="1"/>
</dbReference>
<dbReference type="EMBL" id="JAQOUE010000002">
    <property type="protein sequence ID" value="MDT7043964.1"/>
    <property type="molecule type" value="Genomic_DNA"/>
</dbReference>
<dbReference type="RefSeq" id="WP_313834550.1">
    <property type="nucleotide sequence ID" value="NZ_JAQOUE010000002.1"/>
</dbReference>
<feature type="domain" description="OmpA-like" evidence="8">
    <location>
        <begin position="191"/>
        <end position="306"/>
    </location>
</feature>
<evidence type="ECO:0000256" key="2">
    <source>
        <dbReference type="ARBA" id="ARBA00023136"/>
    </source>
</evidence>
<feature type="compositionally biased region" description="Polar residues" evidence="7">
    <location>
        <begin position="169"/>
        <end position="187"/>
    </location>
</feature>
<name>A0ABU3KBT8_9BACT</name>
<protein>
    <recommendedName>
        <fullName evidence="6">Peptidoglycan-associated lipoprotein</fullName>
        <shortName evidence="6">PAL</shortName>
    </recommendedName>
</protein>
<dbReference type="Gene3D" id="3.30.1330.60">
    <property type="entry name" value="OmpA-like domain"/>
    <property type="match status" value="1"/>
</dbReference>
<keyword evidence="1 6" id="KW-0732">Signal</keyword>
<dbReference type="PROSITE" id="PS51257">
    <property type="entry name" value="PROKAR_LIPOPROTEIN"/>
    <property type="match status" value="1"/>
</dbReference>
<evidence type="ECO:0000256" key="5">
    <source>
        <dbReference type="ARBA" id="ARBA00023288"/>
    </source>
</evidence>
<keyword evidence="4 6" id="KW-0998">Cell outer membrane</keyword>
<proteinExistence type="inferred from homology"/>
<accession>A0ABU3KBT8</accession>
<gene>
    <name evidence="6" type="primary">pal</name>
    <name evidence="9" type="ORF">PPG34_16555</name>
</gene>
<dbReference type="PANTHER" id="PTHR30329">
    <property type="entry name" value="STATOR ELEMENT OF FLAGELLAR MOTOR COMPLEX"/>
    <property type="match status" value="1"/>
</dbReference>
<evidence type="ECO:0000256" key="6">
    <source>
        <dbReference type="HAMAP-Rule" id="MF_02204"/>
    </source>
</evidence>
<comment type="subcellular location">
    <subcellularLocation>
        <location evidence="6">Cell outer membrane</location>
        <topology evidence="6">Lipid-anchor</topology>
    </subcellularLocation>
</comment>
<evidence type="ECO:0000256" key="1">
    <source>
        <dbReference type="ARBA" id="ARBA00022729"/>
    </source>
</evidence>
<feature type="region of interest" description="Disordered" evidence="7">
    <location>
        <begin position="44"/>
        <end position="119"/>
    </location>
</feature>
<dbReference type="InterPro" id="IPR006664">
    <property type="entry name" value="OMP_bac"/>
</dbReference>
<evidence type="ECO:0000256" key="4">
    <source>
        <dbReference type="ARBA" id="ARBA00023237"/>
    </source>
</evidence>
<dbReference type="InterPro" id="IPR006665">
    <property type="entry name" value="OmpA-like"/>
</dbReference>
<evidence type="ECO:0000256" key="7">
    <source>
        <dbReference type="SAM" id="MobiDB-lite"/>
    </source>
</evidence>
<comment type="similarity">
    <text evidence="6">Belongs to the Pal lipoprotein family.</text>
</comment>
<organism evidence="9 10">
    <name type="scientific">Candidatus Nitronereus thalassa</name>
    <dbReference type="NCBI Taxonomy" id="3020898"/>
    <lineage>
        <taxon>Bacteria</taxon>
        <taxon>Pseudomonadati</taxon>
        <taxon>Nitrospirota</taxon>
        <taxon>Nitrospiria</taxon>
        <taxon>Nitrospirales</taxon>
        <taxon>Nitrospiraceae</taxon>
        <taxon>Candidatus Nitronereus</taxon>
    </lineage>
</organism>
<keyword evidence="10" id="KW-1185">Reference proteome</keyword>
<dbReference type="PRINTS" id="PR01021">
    <property type="entry name" value="OMPADOMAIN"/>
</dbReference>
<evidence type="ECO:0000259" key="8">
    <source>
        <dbReference type="PROSITE" id="PS51123"/>
    </source>
</evidence>
<dbReference type="PANTHER" id="PTHR30329:SF21">
    <property type="entry name" value="LIPOPROTEIN YIAD-RELATED"/>
    <property type="match status" value="1"/>
</dbReference>
<dbReference type="CDD" id="cd07185">
    <property type="entry name" value="OmpA_C-like"/>
    <property type="match status" value="1"/>
</dbReference>
<dbReference type="InterPro" id="IPR050330">
    <property type="entry name" value="Bact_OuterMem_StrucFunc"/>
</dbReference>
<reference evidence="9 10" key="1">
    <citation type="journal article" date="2023" name="ISME J.">
        <title>Cultivation and genomic characterization of novel and ubiquitous marine nitrite-oxidizing bacteria from the Nitrospirales.</title>
        <authorList>
            <person name="Mueller A.J."/>
            <person name="Daebeler A."/>
            <person name="Herbold C.W."/>
            <person name="Kirkegaard R.H."/>
            <person name="Daims H."/>
        </authorList>
    </citation>
    <scope>NUCLEOTIDE SEQUENCE [LARGE SCALE GENOMIC DNA]</scope>
    <source>
        <strain evidence="9 10">EB</strain>
    </source>
</reference>
<evidence type="ECO:0000313" key="10">
    <source>
        <dbReference type="Proteomes" id="UP001250932"/>
    </source>
</evidence>
<feature type="region of interest" description="Disordered" evidence="7">
    <location>
        <begin position="152"/>
        <end position="187"/>
    </location>
</feature>
<keyword evidence="5 6" id="KW-0449">Lipoprotein</keyword>
<dbReference type="Proteomes" id="UP001250932">
    <property type="component" value="Unassembled WGS sequence"/>
</dbReference>
<keyword evidence="3 6" id="KW-0564">Palmitate</keyword>
<dbReference type="InterPro" id="IPR036737">
    <property type="entry name" value="OmpA-like_sf"/>
</dbReference>
<feature type="compositionally biased region" description="Low complexity" evidence="7">
    <location>
        <begin position="57"/>
        <end position="70"/>
    </location>
</feature>
<comment type="caution">
    <text evidence="9">The sequence shown here is derived from an EMBL/GenBank/DDBJ whole genome shotgun (WGS) entry which is preliminary data.</text>
</comment>
<dbReference type="InterPro" id="IPR039001">
    <property type="entry name" value="Pal"/>
</dbReference>
<dbReference type="Pfam" id="PF00691">
    <property type="entry name" value="OmpA"/>
    <property type="match status" value="1"/>
</dbReference>